<proteinExistence type="predicted"/>
<evidence type="ECO:0000313" key="1">
    <source>
        <dbReference type="EMBL" id="KYQ73255.1"/>
    </source>
</evidence>
<evidence type="ECO:0000313" key="2">
    <source>
        <dbReference type="Proteomes" id="UP000076276"/>
    </source>
</evidence>
<dbReference type="RefSeq" id="WP_067666615.1">
    <property type="nucleotide sequence ID" value="NZ_CBCSIK010000008.1"/>
</dbReference>
<sequence>MSIYDGGTLPPISVEAASNALQGMWSGMPISKAKAIYDGIYKLGTISNIHFGVELKPFDPNSAIAQQDIPIFDEQVRLPWLCQSIDLSVLDAQTDSAQVGAFQLNFLTGNNSGEISIPFIETKNADILNSAGFIKDIMFPDGAAGGTQALPIDYLMKMTIYIYDRHSYSTRVFEVQHMVALQTGSIPLDASNRGGVGIVTLNFIKMFPMLK</sequence>
<keyword evidence="2" id="KW-1185">Reference proteome</keyword>
<comment type="caution">
    <text evidence="1">The sequence shown here is derived from an EMBL/GenBank/DDBJ whole genome shotgun (WGS) entry which is preliminary data.</text>
</comment>
<organism evidence="1 2">
    <name type="scientific">Acinetobacter pragensis</name>
    <dbReference type="NCBI Taxonomy" id="1806892"/>
    <lineage>
        <taxon>Bacteria</taxon>
        <taxon>Pseudomonadati</taxon>
        <taxon>Pseudomonadota</taxon>
        <taxon>Gammaproteobacteria</taxon>
        <taxon>Moraxellales</taxon>
        <taxon>Moraxellaceae</taxon>
        <taxon>Acinetobacter</taxon>
    </lineage>
</organism>
<dbReference type="Proteomes" id="UP000076276">
    <property type="component" value="Unassembled WGS sequence"/>
</dbReference>
<dbReference type="AlphaFoldDB" id="A0A151Y5E5"/>
<dbReference type="EMBL" id="LUAW01000011">
    <property type="protein sequence ID" value="KYQ73255.1"/>
    <property type="molecule type" value="Genomic_DNA"/>
</dbReference>
<name>A0A151Y5E5_9GAMM</name>
<protein>
    <submittedName>
        <fullName evidence="1">Uncharacterized protein</fullName>
    </submittedName>
</protein>
<gene>
    <name evidence="1" type="ORF">AZH43_07485</name>
</gene>
<dbReference type="STRING" id="1806892.AZH43_07485"/>
<accession>A0A151Y5E5</accession>
<reference evidence="1 2" key="1">
    <citation type="submission" date="2016-03" db="EMBL/GenBank/DDBJ databases">
        <title>Acinetobacter genomospecies 28 strain ANC 4149.</title>
        <authorList>
            <person name="Radolfova-Krizova L."/>
            <person name="Nemec A."/>
        </authorList>
    </citation>
    <scope>NUCLEOTIDE SEQUENCE [LARGE SCALE GENOMIC DNA]</scope>
    <source>
        <strain evidence="1 2">ANC 4149</strain>
    </source>
</reference>